<comment type="caution">
    <text evidence="1">The sequence shown here is derived from an EMBL/GenBank/DDBJ whole genome shotgun (WGS) entry which is preliminary data.</text>
</comment>
<protein>
    <submittedName>
        <fullName evidence="1">Uncharacterized protein</fullName>
    </submittedName>
</protein>
<dbReference type="RefSeq" id="WP_302049614.1">
    <property type="nucleotide sequence ID" value="NZ_JAMJEV010000018.1"/>
</dbReference>
<dbReference type="EMBL" id="JAMJEV010000018">
    <property type="protein sequence ID" value="MDO0824869.1"/>
    <property type="molecule type" value="Genomic_DNA"/>
</dbReference>
<evidence type="ECO:0000313" key="2">
    <source>
        <dbReference type="Proteomes" id="UP001176021"/>
    </source>
</evidence>
<name>A0ABT8QWI2_9FIRM</name>
<reference evidence="1" key="1">
    <citation type="submission" date="2022-05" db="EMBL/GenBank/DDBJ databases">
        <title>Expanded diversity of anoxic marine methylotrophy in a Black Sea sulfate reducing microorganism.</title>
        <authorList>
            <person name="Fischer P.Q."/>
            <person name="Stams A.J.M."/>
            <person name="Villanueva L."/>
            <person name="Sousa D.Z."/>
        </authorList>
    </citation>
    <scope>NUCLEOTIDE SEQUENCE</scope>
    <source>
        <strain evidence="1">P130</strain>
    </source>
</reference>
<accession>A0ABT8QWI2</accession>
<dbReference type="Proteomes" id="UP001176021">
    <property type="component" value="Unassembled WGS sequence"/>
</dbReference>
<sequence>MSTSVLANPNTVNTGSKSIVITENKQITDIDKLFDRAKKGISDIKDNDIVPQAKGEAISKESGISIKAHLLSTTQLLKEEQLPGGDIVKTYATTNFALVPESQLLDAAQGIASDSSLTDSDWDKTDGVKAYGTIYWNYSYNGGVKYASMAGQTNKGGWSPLSGYSLSKKKVTYGQSGMTASNGAKTQSSSITPSALTWSYKVPSKWIPVKADSTSYMGQSAYALVSRGSSSWGFWFYNRQYAGGM</sequence>
<evidence type="ECO:0000313" key="1">
    <source>
        <dbReference type="EMBL" id="MDO0824869.1"/>
    </source>
</evidence>
<organism evidence="1 2">
    <name type="scientific">Desulfosporosinus nitroreducens</name>
    <dbReference type="NCBI Taxonomy" id="2018668"/>
    <lineage>
        <taxon>Bacteria</taxon>
        <taxon>Bacillati</taxon>
        <taxon>Bacillota</taxon>
        <taxon>Clostridia</taxon>
        <taxon>Eubacteriales</taxon>
        <taxon>Desulfitobacteriaceae</taxon>
        <taxon>Desulfosporosinus</taxon>
    </lineage>
</organism>
<gene>
    <name evidence="1" type="ORF">M8H41_18715</name>
</gene>
<proteinExistence type="predicted"/>
<keyword evidence="2" id="KW-1185">Reference proteome</keyword>